<keyword evidence="2" id="KW-0238">DNA-binding</keyword>
<dbReference type="Gene3D" id="1.10.260.40">
    <property type="entry name" value="lambda repressor-like DNA-binding domains"/>
    <property type="match status" value="1"/>
</dbReference>
<dbReference type="SMART" id="SM00354">
    <property type="entry name" value="HTH_LACI"/>
    <property type="match status" value="1"/>
</dbReference>
<dbReference type="OrthoDB" id="9803256at2"/>
<dbReference type="PANTHER" id="PTHR30146:SF109">
    <property type="entry name" value="HTH-TYPE TRANSCRIPTIONAL REGULATOR GALS"/>
    <property type="match status" value="1"/>
</dbReference>
<dbReference type="CDD" id="cd01392">
    <property type="entry name" value="HTH_LacI"/>
    <property type="match status" value="1"/>
</dbReference>
<reference evidence="5" key="1">
    <citation type="submission" date="2011-09" db="EMBL/GenBank/DDBJ databases">
        <title>The permanent draft genome of Mucilaginibacter paludis DSM 18603.</title>
        <authorList>
            <consortium name="US DOE Joint Genome Institute (JGI-PGF)"/>
            <person name="Lucas S."/>
            <person name="Han J."/>
            <person name="Lapidus A."/>
            <person name="Bruce D."/>
            <person name="Goodwin L."/>
            <person name="Pitluck S."/>
            <person name="Peters L."/>
            <person name="Kyrpides N."/>
            <person name="Mavromatis K."/>
            <person name="Ivanova N."/>
            <person name="Mikhailova N."/>
            <person name="Held B."/>
            <person name="Detter J.C."/>
            <person name="Tapia R."/>
            <person name="Han C."/>
            <person name="Land M."/>
            <person name="Hauser L."/>
            <person name="Markowitz V."/>
            <person name="Cheng J.-F."/>
            <person name="Hugenholtz P."/>
            <person name="Woyke T."/>
            <person name="Wu D."/>
            <person name="Tindall B."/>
            <person name="Brambilla E."/>
            <person name="Klenk H.-P."/>
            <person name="Eisen J.A."/>
        </authorList>
    </citation>
    <scope>NUCLEOTIDE SEQUENCE [LARGE SCALE GENOMIC DNA]</scope>
    <source>
        <strain evidence="5">DSM 18603</strain>
    </source>
</reference>
<dbReference type="SUPFAM" id="SSF53822">
    <property type="entry name" value="Periplasmic binding protein-like I"/>
    <property type="match status" value="1"/>
</dbReference>
<dbReference type="HOGENOM" id="CLU_037628_6_0_10"/>
<dbReference type="Pfam" id="PF00532">
    <property type="entry name" value="Peripla_BP_1"/>
    <property type="match status" value="1"/>
</dbReference>
<evidence type="ECO:0000313" key="5">
    <source>
        <dbReference type="EMBL" id="EHQ26876.1"/>
    </source>
</evidence>
<gene>
    <name evidence="5" type="ORF">Mucpa_2764</name>
</gene>
<sequence length="337" mass="37578">MNQKKITTIKEIAKDLKVSASTVSRALQGHPSIGSVTIQRVKDLAKALNYVPNKSAIFFNKNRSYTIGVIVPSLSEPFFCNALNTIESEAFISDYNIMIGQSHENADHELDLIKKMMEYRVDAIIISISKDTHNYSSIEQLENVHIPIVFFDRIPDRKDVHFVVSNLAPGVLKAMDLLVVNSHRSIGLINGPGNLIAAKDRLALYAKGLRENGLPLISDYVVHTDLTPKANIAALNKLINLENAPTAIIVFNDYVLLDCRDFLKSKGYSPKEICLVGFSNLPQWSFSENKPFASVEQFPSEQGKASIRMALDLIEKSKNNNDVIYQHVSIESSLMVF</sequence>
<dbReference type="Gene3D" id="3.40.50.2300">
    <property type="match status" value="2"/>
</dbReference>
<evidence type="ECO:0000259" key="4">
    <source>
        <dbReference type="PROSITE" id="PS50932"/>
    </source>
</evidence>
<dbReference type="PANTHER" id="PTHR30146">
    <property type="entry name" value="LACI-RELATED TRANSCRIPTIONAL REPRESSOR"/>
    <property type="match status" value="1"/>
</dbReference>
<dbReference type="STRING" id="714943.Mucpa_2764"/>
<dbReference type="EMBL" id="CM001403">
    <property type="protein sequence ID" value="EHQ26876.1"/>
    <property type="molecule type" value="Genomic_DNA"/>
</dbReference>
<dbReference type="InterPro" id="IPR001761">
    <property type="entry name" value="Peripla_BP/Lac1_sug-bd_dom"/>
</dbReference>
<accession>H1Y6T4</accession>
<dbReference type="AlphaFoldDB" id="H1Y6T4"/>
<dbReference type="SUPFAM" id="SSF47413">
    <property type="entry name" value="lambda repressor-like DNA-binding domains"/>
    <property type="match status" value="1"/>
</dbReference>
<protein>
    <submittedName>
        <fullName evidence="5">Transcriptional regulator, LacI family</fullName>
    </submittedName>
</protein>
<dbReference type="RefSeq" id="WP_008507096.1">
    <property type="nucleotide sequence ID" value="NZ_CM001403.1"/>
</dbReference>
<dbReference type="PROSITE" id="PS50932">
    <property type="entry name" value="HTH_LACI_2"/>
    <property type="match status" value="1"/>
</dbReference>
<dbReference type="InterPro" id="IPR010982">
    <property type="entry name" value="Lambda_DNA-bd_dom_sf"/>
</dbReference>
<keyword evidence="3" id="KW-0804">Transcription</keyword>
<evidence type="ECO:0000256" key="2">
    <source>
        <dbReference type="ARBA" id="ARBA00023125"/>
    </source>
</evidence>
<dbReference type="eggNOG" id="COG1609">
    <property type="taxonomic scope" value="Bacteria"/>
</dbReference>
<keyword evidence="6" id="KW-1185">Reference proteome</keyword>
<evidence type="ECO:0000313" key="6">
    <source>
        <dbReference type="Proteomes" id="UP000002774"/>
    </source>
</evidence>
<feature type="domain" description="HTH lacI-type" evidence="4">
    <location>
        <begin position="7"/>
        <end position="61"/>
    </location>
</feature>
<dbReference type="InterPro" id="IPR028082">
    <property type="entry name" value="Peripla_BP_I"/>
</dbReference>
<evidence type="ECO:0000256" key="3">
    <source>
        <dbReference type="ARBA" id="ARBA00023163"/>
    </source>
</evidence>
<name>H1Y6T4_9SPHI</name>
<dbReference type="CDD" id="cd06267">
    <property type="entry name" value="PBP1_LacI_sugar_binding-like"/>
    <property type="match status" value="1"/>
</dbReference>
<dbReference type="GO" id="GO:0003700">
    <property type="term" value="F:DNA-binding transcription factor activity"/>
    <property type="evidence" value="ECO:0007669"/>
    <property type="project" value="TreeGrafter"/>
</dbReference>
<dbReference type="Proteomes" id="UP000002774">
    <property type="component" value="Chromosome"/>
</dbReference>
<dbReference type="GO" id="GO:0000976">
    <property type="term" value="F:transcription cis-regulatory region binding"/>
    <property type="evidence" value="ECO:0007669"/>
    <property type="project" value="TreeGrafter"/>
</dbReference>
<dbReference type="InterPro" id="IPR000843">
    <property type="entry name" value="HTH_LacI"/>
</dbReference>
<keyword evidence="1" id="KW-0805">Transcription regulation</keyword>
<proteinExistence type="predicted"/>
<evidence type="ECO:0000256" key="1">
    <source>
        <dbReference type="ARBA" id="ARBA00023015"/>
    </source>
</evidence>
<dbReference type="Pfam" id="PF00356">
    <property type="entry name" value="LacI"/>
    <property type="match status" value="1"/>
</dbReference>
<organism evidence="5 6">
    <name type="scientific">Mucilaginibacter paludis DSM 18603</name>
    <dbReference type="NCBI Taxonomy" id="714943"/>
    <lineage>
        <taxon>Bacteria</taxon>
        <taxon>Pseudomonadati</taxon>
        <taxon>Bacteroidota</taxon>
        <taxon>Sphingobacteriia</taxon>
        <taxon>Sphingobacteriales</taxon>
        <taxon>Sphingobacteriaceae</taxon>
        <taxon>Mucilaginibacter</taxon>
    </lineage>
</organism>